<gene>
    <name evidence="3" type="ORF">HOLleu_36507</name>
</gene>
<name>A0A9Q1BFQ6_HOLLE</name>
<comment type="similarity">
    <text evidence="1">Belongs to the arylamine N-acetyltransferase family.</text>
</comment>
<dbReference type="EC" id="2.3.1.5" evidence="2"/>
<proteinExistence type="inferred from homology"/>
<dbReference type="SUPFAM" id="SSF54001">
    <property type="entry name" value="Cysteine proteinases"/>
    <property type="match status" value="1"/>
</dbReference>
<dbReference type="PANTHER" id="PTHR11786:SF0">
    <property type="entry name" value="ARYLAMINE N-ACETYLTRANSFERASE 4-RELATED"/>
    <property type="match status" value="1"/>
</dbReference>
<dbReference type="PANTHER" id="PTHR11786">
    <property type="entry name" value="N-HYDROXYARYLAMINE O-ACETYLTRANSFERASE"/>
    <property type="match status" value="1"/>
</dbReference>
<sequence>MVPLSKKALGGCNFIPAPLHNTELLAKKPIHLSRILFKDAFACSSFYTFFILFNQVGGQDNAEVSVTKEEAINFVEKVLELHNPIAAVTKNPLEFLQELHKKLRYSVPFTNLSYATKAGLQTVDPKQKKDLLFRQQGGLCFDVFPLIKAVFQHLGYKPFLISAGIPSSRTRVTESHVGLVVKDITYPGSVHLVETGTRHPILQPVALDFSSVSQEYHLGLYPVRFFKDGPGIVKMCSPNNDDNGFSKIKFEGEKWKVLITYRLLQHRSTHDCYNVVNYLAKNNNDLPEVRNQLFIFGFSQGLPTSIVGNQFFQYSKNGLNKKKRTLRNDSEIIKTVQEHFPQYSTEKLEEGLTFWNSVRE</sequence>
<dbReference type="Proteomes" id="UP001152320">
    <property type="component" value="Chromosome 19"/>
</dbReference>
<evidence type="ECO:0000256" key="2">
    <source>
        <dbReference type="ARBA" id="ARBA00012701"/>
    </source>
</evidence>
<keyword evidence="4" id="KW-1185">Reference proteome</keyword>
<dbReference type="AlphaFoldDB" id="A0A9Q1BFQ6"/>
<evidence type="ECO:0000313" key="3">
    <source>
        <dbReference type="EMBL" id="KAJ8023928.1"/>
    </source>
</evidence>
<dbReference type="InterPro" id="IPR038765">
    <property type="entry name" value="Papain-like_cys_pep_sf"/>
</dbReference>
<dbReference type="Gene3D" id="3.30.2140.20">
    <property type="match status" value="1"/>
</dbReference>
<evidence type="ECO:0000256" key="1">
    <source>
        <dbReference type="ARBA" id="ARBA00006547"/>
    </source>
</evidence>
<dbReference type="EMBL" id="JAIZAY010000019">
    <property type="protein sequence ID" value="KAJ8023928.1"/>
    <property type="molecule type" value="Genomic_DNA"/>
</dbReference>
<dbReference type="InterPro" id="IPR053710">
    <property type="entry name" value="Arylamine_NAT_domain_sf"/>
</dbReference>
<dbReference type="GO" id="GO:0004060">
    <property type="term" value="F:arylamine N-acetyltransferase activity"/>
    <property type="evidence" value="ECO:0007669"/>
    <property type="project" value="UniProtKB-EC"/>
</dbReference>
<reference evidence="3" key="1">
    <citation type="submission" date="2021-10" db="EMBL/GenBank/DDBJ databases">
        <title>Tropical sea cucumber genome reveals ecological adaptation and Cuvierian tubules defense mechanism.</title>
        <authorList>
            <person name="Chen T."/>
        </authorList>
    </citation>
    <scope>NUCLEOTIDE SEQUENCE</scope>
    <source>
        <strain evidence="3">Nanhai2018</strain>
        <tissue evidence="3">Muscle</tissue>
    </source>
</reference>
<evidence type="ECO:0000313" key="4">
    <source>
        <dbReference type="Proteomes" id="UP001152320"/>
    </source>
</evidence>
<dbReference type="Pfam" id="PF00797">
    <property type="entry name" value="Acetyltransf_2"/>
    <property type="match status" value="1"/>
</dbReference>
<organism evidence="3 4">
    <name type="scientific">Holothuria leucospilota</name>
    <name type="common">Black long sea cucumber</name>
    <name type="synonym">Mertensiothuria leucospilota</name>
    <dbReference type="NCBI Taxonomy" id="206669"/>
    <lineage>
        <taxon>Eukaryota</taxon>
        <taxon>Metazoa</taxon>
        <taxon>Echinodermata</taxon>
        <taxon>Eleutherozoa</taxon>
        <taxon>Echinozoa</taxon>
        <taxon>Holothuroidea</taxon>
        <taxon>Aspidochirotacea</taxon>
        <taxon>Aspidochirotida</taxon>
        <taxon>Holothuriidae</taxon>
        <taxon>Holothuria</taxon>
    </lineage>
</organism>
<dbReference type="OrthoDB" id="10260017at2759"/>
<dbReference type="InterPro" id="IPR001447">
    <property type="entry name" value="Arylamine_N-AcTrfase"/>
</dbReference>
<comment type="caution">
    <text evidence="3">The sequence shown here is derived from an EMBL/GenBank/DDBJ whole genome shotgun (WGS) entry which is preliminary data.</text>
</comment>
<protein>
    <recommendedName>
        <fullName evidence="2">arylamine N-acetyltransferase</fullName>
        <ecNumber evidence="2">2.3.1.5</ecNumber>
    </recommendedName>
</protein>
<accession>A0A9Q1BFQ6</accession>